<organism evidence="2 3">
    <name type="scientific">Lodderomyces beijingensis</name>
    <dbReference type="NCBI Taxonomy" id="1775926"/>
    <lineage>
        <taxon>Eukaryota</taxon>
        <taxon>Fungi</taxon>
        <taxon>Dikarya</taxon>
        <taxon>Ascomycota</taxon>
        <taxon>Saccharomycotina</taxon>
        <taxon>Pichiomycetes</taxon>
        <taxon>Debaryomycetaceae</taxon>
        <taxon>Candida/Lodderomyces clade</taxon>
        <taxon>Lodderomyces</taxon>
    </lineage>
</organism>
<evidence type="ECO:0000256" key="1">
    <source>
        <dbReference type="SAM" id="Phobius"/>
    </source>
</evidence>
<evidence type="ECO:0000313" key="3">
    <source>
        <dbReference type="Proteomes" id="UP001497383"/>
    </source>
</evidence>
<proteinExistence type="predicted"/>
<dbReference type="InterPro" id="IPR018803">
    <property type="entry name" value="Ish1/Msc1-like"/>
</dbReference>
<dbReference type="EMBL" id="OZ022407">
    <property type="protein sequence ID" value="CAK9437885.1"/>
    <property type="molecule type" value="Genomic_DNA"/>
</dbReference>
<accession>A0ABP0ZIR9</accession>
<keyword evidence="3" id="KW-1185">Reference proteome</keyword>
<dbReference type="Pfam" id="PF10281">
    <property type="entry name" value="Ish1"/>
    <property type="match status" value="1"/>
</dbReference>
<dbReference type="GeneID" id="92207459"/>
<keyword evidence="1" id="KW-0472">Membrane</keyword>
<reference evidence="2 3" key="1">
    <citation type="submission" date="2024-03" db="EMBL/GenBank/DDBJ databases">
        <authorList>
            <person name="Brejova B."/>
        </authorList>
    </citation>
    <scope>NUCLEOTIDE SEQUENCE [LARGE SCALE GENOMIC DNA]</scope>
    <source>
        <strain evidence="2 3">CBS 14171</strain>
    </source>
</reference>
<keyword evidence="1" id="KW-0812">Transmembrane</keyword>
<keyword evidence="1" id="KW-1133">Transmembrane helix</keyword>
<feature type="transmembrane region" description="Helical" evidence="1">
    <location>
        <begin position="12"/>
        <end position="32"/>
    </location>
</feature>
<evidence type="ECO:0000313" key="2">
    <source>
        <dbReference type="EMBL" id="CAK9437885.1"/>
    </source>
</evidence>
<sequence>MSLRLKKSNYASNLKVGLTAGIVVVVGAGLILNTFPHLKTSIYNYVTGGEDTSEDEDEKELQERPVVIESDYQVVNGDGDGDAGSGKTVELFQSEKAFNTDFINETSTWNESQLRDWLKSREVSPPSNASRGDLLSLVKAIAKNVDKI</sequence>
<dbReference type="Proteomes" id="UP001497383">
    <property type="component" value="Chromosome 3"/>
</dbReference>
<protein>
    <submittedName>
        <fullName evidence="2">Uncharacterized protein</fullName>
    </submittedName>
</protein>
<gene>
    <name evidence="2" type="ORF">LODBEIA_P22630</name>
</gene>
<dbReference type="RefSeq" id="XP_066829201.1">
    <property type="nucleotide sequence ID" value="XM_066972243.1"/>
</dbReference>
<name>A0ABP0ZIR9_9ASCO</name>